<dbReference type="Pfam" id="PF02698">
    <property type="entry name" value="DUF218"/>
    <property type="match status" value="1"/>
</dbReference>
<keyword evidence="3" id="KW-1185">Reference proteome</keyword>
<dbReference type="OrthoDB" id="2216870at2"/>
<name>A0A1J0VY47_9NOCA</name>
<protein>
    <recommendedName>
        <fullName evidence="1">DUF218 domain-containing protein</fullName>
    </recommendedName>
</protein>
<dbReference type="InterPro" id="IPR003848">
    <property type="entry name" value="DUF218"/>
</dbReference>
<dbReference type="PANTHER" id="PTHR30336">
    <property type="entry name" value="INNER MEMBRANE PROTEIN, PROBABLE PERMEASE"/>
    <property type="match status" value="1"/>
</dbReference>
<dbReference type="Gene3D" id="3.40.50.620">
    <property type="entry name" value="HUPs"/>
    <property type="match status" value="1"/>
</dbReference>
<feature type="domain" description="DUF218" evidence="1">
    <location>
        <begin position="155"/>
        <end position="251"/>
    </location>
</feature>
<dbReference type="Proteomes" id="UP000183810">
    <property type="component" value="Chromosome"/>
</dbReference>
<dbReference type="GO" id="GO:0005886">
    <property type="term" value="C:plasma membrane"/>
    <property type="evidence" value="ECO:0007669"/>
    <property type="project" value="TreeGrafter"/>
</dbReference>
<evidence type="ECO:0000313" key="2">
    <source>
        <dbReference type="EMBL" id="APE36929.1"/>
    </source>
</evidence>
<dbReference type="AlphaFoldDB" id="A0A1J0VY47"/>
<proteinExistence type="predicted"/>
<reference evidence="2" key="1">
    <citation type="submission" date="2016-11" db="EMBL/GenBank/DDBJ databases">
        <authorList>
            <person name="Jaros S."/>
            <person name="Januszkiewicz K."/>
            <person name="Wedrychowicz H."/>
        </authorList>
    </citation>
    <scope>NUCLEOTIDE SEQUENCE [LARGE SCALE GENOMIC DNA]</scope>
    <source>
        <strain evidence="2">Y48</strain>
    </source>
</reference>
<dbReference type="KEGG" id="nsl:BOX37_26700"/>
<evidence type="ECO:0000259" key="1">
    <source>
        <dbReference type="Pfam" id="PF02698"/>
    </source>
</evidence>
<sequence>MTVSLRPGAGDAAAAAGRQIAERASRALTAGGSGIGRSWHGVARMPREAAGVLVHTDRSTAIPIDSAGQALIRDDQLIGGRSQAVYADWLRNLKARGVDSDRAISDLGTVWDFLRRDPKWAFDTRRPYGGVVMFGSPDSGGSAVLANFIRTRGLEDTPVVFSGYADPGKGARIPEAVRFRREAEQVGLGSRRVLEDHAARNTGENVANSLALLREQGQDVRSIVGVCTPQHARRVWGTIMKQGPDVEHAAIVSADVSVDNYLHYGLRDDRSQMTPPDDITSAILGEIKRLDDYPAEGHIVAQEVPNDVRAAYDRLGEVFRPSERRF</sequence>
<dbReference type="InterPro" id="IPR051599">
    <property type="entry name" value="Cell_Envelope_Assoc"/>
</dbReference>
<accession>A0A1J0VY47</accession>
<dbReference type="CDD" id="cd06259">
    <property type="entry name" value="YdcF-like"/>
    <property type="match status" value="1"/>
</dbReference>
<gene>
    <name evidence="2" type="ORF">BOX37_26700</name>
</gene>
<dbReference type="InterPro" id="IPR014729">
    <property type="entry name" value="Rossmann-like_a/b/a_fold"/>
</dbReference>
<organism evidence="2 3">
    <name type="scientific">Nocardia mangyaensis</name>
    <dbReference type="NCBI Taxonomy" id="2213200"/>
    <lineage>
        <taxon>Bacteria</taxon>
        <taxon>Bacillati</taxon>
        <taxon>Actinomycetota</taxon>
        <taxon>Actinomycetes</taxon>
        <taxon>Mycobacteriales</taxon>
        <taxon>Nocardiaceae</taxon>
        <taxon>Nocardia</taxon>
    </lineage>
</organism>
<dbReference type="PANTHER" id="PTHR30336:SF20">
    <property type="entry name" value="DUF218 DOMAIN-CONTAINING PROTEIN"/>
    <property type="match status" value="1"/>
</dbReference>
<dbReference type="RefSeq" id="WP_071930114.1">
    <property type="nucleotide sequence ID" value="NZ_CP018082.1"/>
</dbReference>
<dbReference type="EMBL" id="CP018082">
    <property type="protein sequence ID" value="APE36929.1"/>
    <property type="molecule type" value="Genomic_DNA"/>
</dbReference>
<evidence type="ECO:0000313" key="3">
    <source>
        <dbReference type="Proteomes" id="UP000183810"/>
    </source>
</evidence>